<evidence type="ECO:0000313" key="2">
    <source>
        <dbReference type="EMBL" id="GGV80983.1"/>
    </source>
</evidence>
<gene>
    <name evidence="2" type="ORF">GCM10015535_20040</name>
</gene>
<feature type="region of interest" description="Disordered" evidence="1">
    <location>
        <begin position="1"/>
        <end position="22"/>
    </location>
</feature>
<accession>A0ABQ2VVI5</accession>
<evidence type="ECO:0000256" key="1">
    <source>
        <dbReference type="SAM" id="MobiDB-lite"/>
    </source>
</evidence>
<organism evidence="2 3">
    <name type="scientific">Streptomyces gelaticus</name>
    <dbReference type="NCBI Taxonomy" id="285446"/>
    <lineage>
        <taxon>Bacteria</taxon>
        <taxon>Bacillati</taxon>
        <taxon>Actinomycetota</taxon>
        <taxon>Actinomycetes</taxon>
        <taxon>Kitasatosporales</taxon>
        <taxon>Streptomycetaceae</taxon>
        <taxon>Streptomyces</taxon>
    </lineage>
</organism>
<evidence type="ECO:0000313" key="3">
    <source>
        <dbReference type="Proteomes" id="UP000660675"/>
    </source>
</evidence>
<proteinExistence type="predicted"/>
<dbReference type="EMBL" id="BMTF01000005">
    <property type="protein sequence ID" value="GGV80983.1"/>
    <property type="molecule type" value="Genomic_DNA"/>
</dbReference>
<keyword evidence="3" id="KW-1185">Reference proteome</keyword>
<dbReference type="Proteomes" id="UP000660675">
    <property type="component" value="Unassembled WGS sequence"/>
</dbReference>
<reference evidence="3" key="1">
    <citation type="journal article" date="2019" name="Int. J. Syst. Evol. Microbiol.">
        <title>The Global Catalogue of Microorganisms (GCM) 10K type strain sequencing project: providing services to taxonomists for standard genome sequencing and annotation.</title>
        <authorList>
            <consortium name="The Broad Institute Genomics Platform"/>
            <consortium name="The Broad Institute Genome Sequencing Center for Infectious Disease"/>
            <person name="Wu L."/>
            <person name="Ma J."/>
        </authorList>
    </citation>
    <scope>NUCLEOTIDE SEQUENCE [LARGE SCALE GENOMIC DNA]</scope>
    <source>
        <strain evidence="3">JCM 4376</strain>
    </source>
</reference>
<protein>
    <submittedName>
        <fullName evidence="2">Uncharacterized protein</fullName>
    </submittedName>
</protein>
<name>A0ABQ2VVI5_9ACTN</name>
<comment type="caution">
    <text evidence="2">The sequence shown here is derived from an EMBL/GenBank/DDBJ whole genome shotgun (WGS) entry which is preliminary data.</text>
</comment>
<sequence length="80" mass="8507">MFGAGAGMRGQEPGPAPELPEFNPLRWPPCECARCRSGANGEAANGQAVDGEAADSTLIRQLRARVAEENGLRSSLRRAR</sequence>